<dbReference type="EMBL" id="JAGDEL010000008">
    <property type="protein sequence ID" value="MBO1512463.1"/>
    <property type="molecule type" value="Genomic_DNA"/>
</dbReference>
<dbReference type="InterPro" id="IPR021617">
    <property type="entry name" value="DUF3231"/>
</dbReference>
<evidence type="ECO:0000256" key="1">
    <source>
        <dbReference type="SAM" id="Phobius"/>
    </source>
</evidence>
<keyword evidence="1" id="KW-0472">Membrane</keyword>
<keyword evidence="1" id="KW-0812">Transmembrane</keyword>
<dbReference type="Pfam" id="PF11553">
    <property type="entry name" value="DUF3231"/>
    <property type="match status" value="2"/>
</dbReference>
<sequence>MENISNNLSLTSSEIANLWSQYINDSLSICILYHSINKAHDEDIKDVLEFALKIAENHINKIKNFLKQENYPIPKGFTKEEDVNLNSPPLFTDTFILVYIHVMTLLGLTGYAGAVGTSTRKDQIAYFIQCNKETMELYERTLDVLLNKGIYSRPPRINAPNQIDFVDHQRYLSGWFGKKRPLNAIEISGISFNMLKIIVKVVLEIGFGQVCQSKEVRKYFQKGKDICEKQFNTLSSTLTKDELASPASWVSEVTSSTIPPYSDKLMLNHIVILVSSAVGYFGAGLAVSQRRDLALEYTRLMAEVGLYADDGAELLISNGWMEQPPLASDRENLANHK</sequence>
<evidence type="ECO:0000313" key="3">
    <source>
        <dbReference type="Proteomes" id="UP000663981"/>
    </source>
</evidence>
<gene>
    <name evidence="2" type="ORF">I7822_12360</name>
</gene>
<dbReference type="Proteomes" id="UP000663981">
    <property type="component" value="Unassembled WGS sequence"/>
</dbReference>
<dbReference type="InterPro" id="IPR012347">
    <property type="entry name" value="Ferritin-like"/>
</dbReference>
<protein>
    <submittedName>
        <fullName evidence="2">DUF3231 family protein</fullName>
    </submittedName>
</protein>
<keyword evidence="1" id="KW-1133">Transmembrane helix</keyword>
<evidence type="ECO:0000313" key="2">
    <source>
        <dbReference type="EMBL" id="MBO1512463.1"/>
    </source>
</evidence>
<feature type="transmembrane region" description="Helical" evidence="1">
    <location>
        <begin position="265"/>
        <end position="287"/>
    </location>
</feature>
<dbReference type="Gene3D" id="1.20.1260.10">
    <property type="match status" value="2"/>
</dbReference>
<organism evidence="2 3">
    <name type="scientific">Metabacillus bambusae</name>
    <dbReference type="NCBI Taxonomy" id="2795218"/>
    <lineage>
        <taxon>Bacteria</taxon>
        <taxon>Bacillati</taxon>
        <taxon>Bacillota</taxon>
        <taxon>Bacilli</taxon>
        <taxon>Bacillales</taxon>
        <taxon>Bacillaceae</taxon>
        <taxon>Metabacillus</taxon>
    </lineage>
</organism>
<reference evidence="2 3" key="1">
    <citation type="submission" date="2021-03" db="EMBL/GenBank/DDBJ databases">
        <title>Whole genome sequence of Metabacillus bambusae BG109.</title>
        <authorList>
            <person name="Jeong J.W."/>
        </authorList>
    </citation>
    <scope>NUCLEOTIDE SEQUENCE [LARGE SCALE GENOMIC DNA]</scope>
    <source>
        <strain evidence="2 3">BG109</strain>
    </source>
</reference>
<keyword evidence="3" id="KW-1185">Reference proteome</keyword>
<proteinExistence type="predicted"/>
<accession>A0ABS3N2J4</accession>
<dbReference type="RefSeq" id="WP_207978519.1">
    <property type="nucleotide sequence ID" value="NZ_JAGDEL010000008.1"/>
</dbReference>
<comment type="caution">
    <text evidence="2">The sequence shown here is derived from an EMBL/GenBank/DDBJ whole genome shotgun (WGS) entry which is preliminary data.</text>
</comment>
<name>A0ABS3N2J4_9BACI</name>